<dbReference type="GO" id="GO:0000155">
    <property type="term" value="F:phosphorelay sensor kinase activity"/>
    <property type="evidence" value="ECO:0007669"/>
    <property type="project" value="InterPro"/>
</dbReference>
<dbReference type="PATRIC" id="fig|516051.4.peg.3078"/>
<dbReference type="PANTHER" id="PTHR24421">
    <property type="entry name" value="NITRATE/NITRITE SENSOR PROTEIN NARX-RELATED"/>
    <property type="match status" value="1"/>
</dbReference>
<dbReference type="Proteomes" id="UP000032726">
    <property type="component" value="Chromosome"/>
</dbReference>
<dbReference type="KEGG" id="mlt:VC82_3001"/>
<evidence type="ECO:0000256" key="2">
    <source>
        <dbReference type="ARBA" id="ARBA00001966"/>
    </source>
</evidence>
<evidence type="ECO:0000256" key="10">
    <source>
        <dbReference type="ARBA" id="ARBA00022723"/>
    </source>
</evidence>
<dbReference type="GO" id="GO:0016020">
    <property type="term" value="C:membrane"/>
    <property type="evidence" value="ECO:0007669"/>
    <property type="project" value="InterPro"/>
</dbReference>
<evidence type="ECO:0000256" key="9">
    <source>
        <dbReference type="ARBA" id="ARBA00022679"/>
    </source>
</evidence>
<proteinExistence type="predicted"/>
<keyword evidence="12 22" id="KW-0418">Kinase</keyword>
<evidence type="ECO:0000256" key="15">
    <source>
        <dbReference type="ARBA" id="ARBA00023012"/>
    </source>
</evidence>
<dbReference type="Gene3D" id="1.25.40.10">
    <property type="entry name" value="Tetratricopeptide repeat domain"/>
    <property type="match status" value="2"/>
</dbReference>
<dbReference type="SMART" id="SM00028">
    <property type="entry name" value="TPR"/>
    <property type="match status" value="3"/>
</dbReference>
<dbReference type="GO" id="GO:0051539">
    <property type="term" value="F:4 iron, 4 sulfur cluster binding"/>
    <property type="evidence" value="ECO:0007669"/>
    <property type="project" value="UniProtKB-KW"/>
</dbReference>
<dbReference type="InterPro" id="IPR011990">
    <property type="entry name" value="TPR-like_helical_dom_sf"/>
</dbReference>
<evidence type="ECO:0000313" key="22">
    <source>
        <dbReference type="EMBL" id="AKA36545.1"/>
    </source>
</evidence>
<keyword evidence="19" id="KW-0175">Coiled coil</keyword>
<keyword evidence="9" id="KW-0808">Transferase</keyword>
<dbReference type="RefSeq" id="WP_045803062.1">
    <property type="nucleotide sequence ID" value="NZ_CP011071.1"/>
</dbReference>
<evidence type="ECO:0000256" key="17">
    <source>
        <dbReference type="ARBA" id="ARBA00024827"/>
    </source>
</evidence>
<keyword evidence="10" id="KW-0479">Metal-binding</keyword>
<feature type="coiled-coil region" evidence="19">
    <location>
        <begin position="519"/>
        <end position="553"/>
    </location>
</feature>
<evidence type="ECO:0000313" key="23">
    <source>
        <dbReference type="Proteomes" id="UP000032726"/>
    </source>
</evidence>
<dbReference type="InterPro" id="IPR019734">
    <property type="entry name" value="TPR_rpt"/>
</dbReference>
<dbReference type="PROSITE" id="PS50109">
    <property type="entry name" value="HIS_KIN"/>
    <property type="match status" value="1"/>
</dbReference>
<dbReference type="STRING" id="516051.VC82_3001"/>
<gene>
    <name evidence="22" type="ORF">VC82_3001</name>
</gene>
<evidence type="ECO:0000256" key="6">
    <source>
        <dbReference type="ARBA" id="ARBA00022485"/>
    </source>
</evidence>
<dbReference type="AlphaFoldDB" id="A0A0D5YWE7"/>
<evidence type="ECO:0000256" key="7">
    <source>
        <dbReference type="ARBA" id="ARBA00022490"/>
    </source>
</evidence>
<evidence type="ECO:0000256" key="8">
    <source>
        <dbReference type="ARBA" id="ARBA00022553"/>
    </source>
</evidence>
<keyword evidence="20" id="KW-1133">Transmembrane helix</keyword>
<keyword evidence="8" id="KW-0597">Phosphoprotein</keyword>
<evidence type="ECO:0000256" key="5">
    <source>
        <dbReference type="ARBA" id="ARBA00017322"/>
    </source>
</evidence>
<dbReference type="GO" id="GO:0005737">
    <property type="term" value="C:cytoplasm"/>
    <property type="evidence" value="ECO:0007669"/>
    <property type="project" value="UniProtKB-SubCell"/>
</dbReference>
<dbReference type="Pfam" id="PF02518">
    <property type="entry name" value="HATPase_c"/>
    <property type="match status" value="1"/>
</dbReference>
<dbReference type="SMART" id="SM00387">
    <property type="entry name" value="HATPase_c"/>
    <property type="match status" value="1"/>
</dbReference>
<keyword evidence="20" id="KW-0472">Membrane</keyword>
<dbReference type="EC" id="2.7.13.3" evidence="4"/>
<evidence type="ECO:0000256" key="20">
    <source>
        <dbReference type="SAM" id="Phobius"/>
    </source>
</evidence>
<evidence type="ECO:0000256" key="11">
    <source>
        <dbReference type="ARBA" id="ARBA00022741"/>
    </source>
</evidence>
<feature type="domain" description="Histidine kinase" evidence="21">
    <location>
        <begin position="491"/>
        <end position="685"/>
    </location>
</feature>
<keyword evidence="16" id="KW-0411">Iron-sulfur</keyword>
<dbReference type="CDD" id="cd16917">
    <property type="entry name" value="HATPase_UhpB-NarQ-NarX-like"/>
    <property type="match status" value="1"/>
</dbReference>
<evidence type="ECO:0000256" key="1">
    <source>
        <dbReference type="ARBA" id="ARBA00000085"/>
    </source>
</evidence>
<dbReference type="InterPro" id="IPR004358">
    <property type="entry name" value="Sig_transdc_His_kin-like_C"/>
</dbReference>
<keyword evidence="11" id="KW-0547">Nucleotide-binding</keyword>
<dbReference type="SUPFAM" id="SSF55874">
    <property type="entry name" value="ATPase domain of HSP90 chaperone/DNA topoisomerase II/histidine kinase"/>
    <property type="match status" value="1"/>
</dbReference>
<evidence type="ECO:0000256" key="18">
    <source>
        <dbReference type="ARBA" id="ARBA00030800"/>
    </source>
</evidence>
<dbReference type="Pfam" id="PF07730">
    <property type="entry name" value="HisKA_3"/>
    <property type="match status" value="1"/>
</dbReference>
<organism evidence="22 23">
    <name type="scientific">Flagellimonas lutaonensis</name>
    <dbReference type="NCBI Taxonomy" id="516051"/>
    <lineage>
        <taxon>Bacteria</taxon>
        <taxon>Pseudomonadati</taxon>
        <taxon>Bacteroidota</taxon>
        <taxon>Flavobacteriia</taxon>
        <taxon>Flavobacteriales</taxon>
        <taxon>Flavobacteriaceae</taxon>
        <taxon>Flagellimonas</taxon>
    </lineage>
</organism>
<protein>
    <recommendedName>
        <fullName evidence="5">Oxygen sensor histidine kinase NreB</fullName>
        <ecNumber evidence="4">2.7.13.3</ecNumber>
    </recommendedName>
    <alternativeName>
        <fullName evidence="18">Nitrogen regulation protein B</fullName>
    </alternativeName>
</protein>
<keyword evidence="13" id="KW-0067">ATP-binding</keyword>
<dbReference type="PANTHER" id="PTHR24421:SF10">
    <property type="entry name" value="NITRATE_NITRITE SENSOR PROTEIN NARQ"/>
    <property type="match status" value="1"/>
</dbReference>
<dbReference type="InterPro" id="IPR050482">
    <property type="entry name" value="Sensor_HK_TwoCompSys"/>
</dbReference>
<accession>A0A0D5YWE7</accession>
<keyword evidence="15" id="KW-0902">Two-component regulatory system</keyword>
<dbReference type="EMBL" id="CP011071">
    <property type="protein sequence ID" value="AKA36545.1"/>
    <property type="molecule type" value="Genomic_DNA"/>
</dbReference>
<comment type="function">
    <text evidence="17">Member of the two-component regulatory system NreB/NreC involved in the control of dissimilatory nitrate/nitrite reduction in response to oxygen. NreB functions as a direct oxygen sensor histidine kinase which is autophosphorylated, in the absence of oxygen, probably at the conserved histidine residue, and transfers its phosphate group probably to a conserved aspartate residue of NreC. NreB/NreC activates the expression of the nitrate (narGHJI) and nitrite (nir) reductase operons, as well as the putative nitrate transporter gene narT.</text>
</comment>
<feature type="transmembrane region" description="Helical" evidence="20">
    <location>
        <begin position="429"/>
        <end position="448"/>
    </location>
</feature>
<keyword evidence="23" id="KW-1185">Reference proteome</keyword>
<dbReference type="HOGENOM" id="CLU_000445_106_0_10"/>
<keyword evidence="20" id="KW-0812">Transmembrane</keyword>
<dbReference type="SUPFAM" id="SSF48452">
    <property type="entry name" value="TPR-like"/>
    <property type="match status" value="1"/>
</dbReference>
<keyword evidence="14" id="KW-0408">Iron</keyword>
<reference evidence="22 23" key="1">
    <citation type="submission" date="2015-03" db="EMBL/GenBank/DDBJ databases">
        <title>Complete genome sequence of Muricauda lutaonensis CC-HSB-11T, isolated from a coastal hot spring.</title>
        <authorList>
            <person name="Kim K.M."/>
        </authorList>
    </citation>
    <scope>NUCLEOTIDE SEQUENCE [LARGE SCALE GENOMIC DNA]</scope>
    <source>
        <strain evidence="22 23">CC-HSB-11</strain>
    </source>
</reference>
<dbReference type="InterPro" id="IPR003594">
    <property type="entry name" value="HATPase_dom"/>
</dbReference>
<dbReference type="OrthoDB" id="977000at2"/>
<sequence>MTEFTTRTNYLFFVLLVVFQWGCQQKKTDPQAKSGLQDSTSIWIAEARNNSELSFEDRGQLLRKALQYAQAHYADSTLTKTYSTISLAYKRLGDTAQFKKVNANLMTLAKKVGDYQALGEAHWDLGDYYKLSKPDSAYFHYKEAYHKFLEADLEDRAKDYPGRILYAMSSTKHNSKEYVGAEKDIVQAIEFFKEKGMEHRLFESYNLLANIQNNLGNFDKALEYHLLAKEYLDKDSKNWFGNYIFNKNNIAYVYFQKEDYNKAAQLYNELVTIDSLKTKEPLSYARALGSLAYAKFKNGETDIDGIKQLLDESDSILTQLGNTYTKARNHEFRAEILAHEKDTANAIQQAMTSKQIAEETNNNDRLLSSLELLTKIDKKNSAKHASAYFNLSETLQAQERGIRDKFARIQMETDEIKEENVALAREIKIWSGVALAVFLLAIAGYVIYAQRVNNEKLKFQQRQQESNQEIYNLMLAQQGKFQEGKQLEQKRISEELHDGILGQMLGIRLILTGLNERNDESAINQRAELIEKLRELEEEIRTISHELNEASYRKIHNFIVAIDDLVKTIGESAKINCSFTYDEDMDWDKLAGNLKINVYRIVQELLQNCVKHAKCTNVLVNFETVDDKLKVTVKDDGKGFDTQKGKKGIGLKNVISRVDKMGGTLEIDSKKGKGTTISVRFDKKYSEDVPIGSFVGLNPLQQV</sequence>
<evidence type="ECO:0000256" key="3">
    <source>
        <dbReference type="ARBA" id="ARBA00004496"/>
    </source>
</evidence>
<dbReference type="GO" id="GO:0046872">
    <property type="term" value="F:metal ion binding"/>
    <property type="evidence" value="ECO:0007669"/>
    <property type="project" value="UniProtKB-KW"/>
</dbReference>
<dbReference type="GO" id="GO:0046983">
    <property type="term" value="F:protein dimerization activity"/>
    <property type="evidence" value="ECO:0007669"/>
    <property type="project" value="InterPro"/>
</dbReference>
<comment type="catalytic activity">
    <reaction evidence="1">
        <text>ATP + protein L-histidine = ADP + protein N-phospho-L-histidine.</text>
        <dbReference type="EC" id="2.7.13.3"/>
    </reaction>
</comment>
<comment type="cofactor">
    <cofactor evidence="2">
        <name>[4Fe-4S] cluster</name>
        <dbReference type="ChEBI" id="CHEBI:49883"/>
    </cofactor>
</comment>
<dbReference type="InterPro" id="IPR005467">
    <property type="entry name" value="His_kinase_dom"/>
</dbReference>
<evidence type="ECO:0000256" key="12">
    <source>
        <dbReference type="ARBA" id="ARBA00022777"/>
    </source>
</evidence>
<evidence type="ECO:0000256" key="4">
    <source>
        <dbReference type="ARBA" id="ARBA00012438"/>
    </source>
</evidence>
<dbReference type="Pfam" id="PF13181">
    <property type="entry name" value="TPR_8"/>
    <property type="match status" value="2"/>
</dbReference>
<dbReference type="InterPro" id="IPR036890">
    <property type="entry name" value="HATPase_C_sf"/>
</dbReference>
<comment type="subcellular location">
    <subcellularLocation>
        <location evidence="3">Cytoplasm</location>
    </subcellularLocation>
</comment>
<evidence type="ECO:0000259" key="21">
    <source>
        <dbReference type="PROSITE" id="PS50109"/>
    </source>
</evidence>
<dbReference type="GO" id="GO:0005524">
    <property type="term" value="F:ATP binding"/>
    <property type="evidence" value="ECO:0007669"/>
    <property type="project" value="UniProtKB-KW"/>
</dbReference>
<evidence type="ECO:0000256" key="14">
    <source>
        <dbReference type="ARBA" id="ARBA00023004"/>
    </source>
</evidence>
<dbReference type="Gene3D" id="3.30.565.10">
    <property type="entry name" value="Histidine kinase-like ATPase, C-terminal domain"/>
    <property type="match status" value="1"/>
</dbReference>
<keyword evidence="7" id="KW-0963">Cytoplasm</keyword>
<evidence type="ECO:0000256" key="19">
    <source>
        <dbReference type="SAM" id="Coils"/>
    </source>
</evidence>
<dbReference type="PRINTS" id="PR00344">
    <property type="entry name" value="BCTRLSENSOR"/>
</dbReference>
<dbReference type="InterPro" id="IPR011712">
    <property type="entry name" value="Sig_transdc_His_kin_sub3_dim/P"/>
</dbReference>
<evidence type="ECO:0000256" key="13">
    <source>
        <dbReference type="ARBA" id="ARBA00022840"/>
    </source>
</evidence>
<evidence type="ECO:0000256" key="16">
    <source>
        <dbReference type="ARBA" id="ARBA00023014"/>
    </source>
</evidence>
<keyword evidence="6" id="KW-0004">4Fe-4S</keyword>
<name>A0A0D5YWE7_9FLAO</name>